<name>A0AC34QDF3_9BILA</name>
<organism evidence="1 2">
    <name type="scientific">Panagrolaimus sp. JU765</name>
    <dbReference type="NCBI Taxonomy" id="591449"/>
    <lineage>
        <taxon>Eukaryota</taxon>
        <taxon>Metazoa</taxon>
        <taxon>Ecdysozoa</taxon>
        <taxon>Nematoda</taxon>
        <taxon>Chromadorea</taxon>
        <taxon>Rhabditida</taxon>
        <taxon>Tylenchina</taxon>
        <taxon>Panagrolaimomorpha</taxon>
        <taxon>Panagrolaimoidea</taxon>
        <taxon>Panagrolaimidae</taxon>
        <taxon>Panagrolaimus</taxon>
    </lineage>
</organism>
<dbReference type="WBParaSite" id="JU765_v2.g15343.t2">
    <property type="protein sequence ID" value="JU765_v2.g15343.t2"/>
    <property type="gene ID" value="JU765_v2.g15343"/>
</dbReference>
<accession>A0AC34QDF3</accession>
<evidence type="ECO:0000313" key="2">
    <source>
        <dbReference type="WBParaSite" id="JU765_v2.g15343.t2"/>
    </source>
</evidence>
<evidence type="ECO:0000313" key="1">
    <source>
        <dbReference type="Proteomes" id="UP000887576"/>
    </source>
</evidence>
<reference evidence="2" key="1">
    <citation type="submission" date="2022-11" db="UniProtKB">
        <authorList>
            <consortium name="WormBaseParasite"/>
        </authorList>
    </citation>
    <scope>IDENTIFICATION</scope>
</reference>
<proteinExistence type="predicted"/>
<dbReference type="Proteomes" id="UP000887576">
    <property type="component" value="Unplaced"/>
</dbReference>
<protein>
    <submittedName>
        <fullName evidence="2">tRNA (uracil-O(2)-)-methyltransferase</fullName>
    </submittedName>
</protein>
<sequence length="643" mass="73790">MGDNKFERYSMLNLQNPDRIQAVLAAGIPSCSFEYPIGTTCLPLKDKDSSQYIQEAERVTVLAAGIPSCSFEYPIGTTCLPLKDKDSSQYIQEAERIADIFFKRTELVIRQVSGSVEITKNDAMEALELLALETGDAYLDELKKFPWDSFNVRFHKFFRRAYETAFKVFVQAEIKLSKDDGVYFVYLNFIPVIEASPLFMRIVSCLAIEKNADKGLQASFCVISPVEDSVKSVLPDWCGNFARHFAYYLDTGKRVEVDPPLRLIDQNEYYEKLMKIRESSIVKELSKKWNDYERTDKSKHLFEDVGTVAYLATMFQQMKMNQINFVDIGCGNGVNTFLLNSLFGDAIKGIGYDVKARKIWKYYEENGMTNMLKAQGIEPNWPNLEQSFPAETNFLIGLHTDEMTQWNPWFAMICRCNFFILPCCPYDFYGKFHLSKGQRGNSKWPYLDHISRIAKSLGYDVNIDMLKIPSQKKTAIIGTIPENGKLLMDTDNWQEVVEKMLLPSLKANGRRGFVVRSNVEIQKNCSQIKHDVRDLINESIVTILLQKDPQEGCCLQEIAEQLPEDITKHLKAQNKGLQTFIKINKGGYVLERGHVWLRTDIWPSYRLPKILKFPCFFDKFIPGGCKFRDVCGCLHADMEVQMS</sequence>